<evidence type="ECO:0000256" key="6">
    <source>
        <dbReference type="ARBA" id="ARBA00023306"/>
    </source>
</evidence>
<keyword evidence="5 7" id="KW-0472">Membrane</keyword>
<evidence type="ECO:0000256" key="7">
    <source>
        <dbReference type="HAMAP-Rule" id="MF_00910"/>
    </source>
</evidence>
<comment type="similarity">
    <text evidence="7">Belongs to the FtsL family.</text>
</comment>
<dbReference type="HAMAP" id="MF_00910">
    <property type="entry name" value="FtsL"/>
    <property type="match status" value="1"/>
</dbReference>
<dbReference type="InterPro" id="IPR007060">
    <property type="entry name" value="FtsL/DivIC"/>
</dbReference>
<keyword evidence="6 7" id="KW-0131">Cell cycle</keyword>
<evidence type="ECO:0000313" key="10">
    <source>
        <dbReference type="Proteomes" id="UP001178288"/>
    </source>
</evidence>
<protein>
    <recommendedName>
        <fullName evidence="7 8">Cell division protein FtsL</fullName>
    </recommendedName>
</protein>
<dbReference type="AlphaFoldDB" id="A0AA95SEA8"/>
<accession>A0AA95SEA8</accession>
<keyword evidence="10" id="KW-1185">Reference proteome</keyword>
<dbReference type="InterPro" id="IPR011922">
    <property type="entry name" value="Cell_div_FtsL"/>
</dbReference>
<dbReference type="KEGG" id="nnv:QNH39_09170"/>
<keyword evidence="4 7" id="KW-1133">Transmembrane helix</keyword>
<dbReference type="GO" id="GO:0043093">
    <property type="term" value="P:FtsZ-dependent cytokinesis"/>
    <property type="evidence" value="ECO:0007669"/>
    <property type="project" value="UniProtKB-UniRule"/>
</dbReference>
<organism evidence="9 10">
    <name type="scientific">Neobacillus novalis</name>
    <dbReference type="NCBI Taxonomy" id="220687"/>
    <lineage>
        <taxon>Bacteria</taxon>
        <taxon>Bacillati</taxon>
        <taxon>Bacillota</taxon>
        <taxon>Bacilli</taxon>
        <taxon>Bacillales</taxon>
        <taxon>Bacillaceae</taxon>
        <taxon>Neobacillus</taxon>
    </lineage>
</organism>
<keyword evidence="2 7" id="KW-0132">Cell division</keyword>
<dbReference type="Pfam" id="PF04977">
    <property type="entry name" value="DivIC"/>
    <property type="match status" value="1"/>
</dbReference>
<dbReference type="Proteomes" id="UP001178288">
    <property type="component" value="Chromosome"/>
</dbReference>
<name>A0AA95SEA8_9BACI</name>
<comment type="subcellular location">
    <subcellularLocation>
        <location evidence="7">Cell membrane</location>
        <topology evidence="7">Single-pass type II membrane protein</topology>
    </subcellularLocation>
    <text evidence="7">Localizes to the division septum where it forms a ring structure.</text>
</comment>
<reference evidence="9" key="1">
    <citation type="submission" date="2023-05" db="EMBL/GenBank/DDBJ databases">
        <title>Comparative genomics of Bacillaceae isolates and their secondary metabolite potential.</title>
        <authorList>
            <person name="Song L."/>
            <person name="Nielsen L.J."/>
            <person name="Mohite O."/>
            <person name="Xu X."/>
            <person name="Weber T."/>
            <person name="Kovacs A.T."/>
        </authorList>
    </citation>
    <scope>NUCLEOTIDE SEQUENCE</scope>
    <source>
        <strain evidence="9">XLM17</strain>
    </source>
</reference>
<evidence type="ECO:0000256" key="5">
    <source>
        <dbReference type="ARBA" id="ARBA00023136"/>
    </source>
</evidence>
<dbReference type="GO" id="GO:0032153">
    <property type="term" value="C:cell division site"/>
    <property type="evidence" value="ECO:0007669"/>
    <property type="project" value="UniProtKB-UniRule"/>
</dbReference>
<dbReference type="EMBL" id="CP126114">
    <property type="protein sequence ID" value="WHY87988.1"/>
    <property type="molecule type" value="Genomic_DNA"/>
</dbReference>
<evidence type="ECO:0000256" key="8">
    <source>
        <dbReference type="NCBIfam" id="TIGR02209"/>
    </source>
</evidence>
<comment type="function">
    <text evidence="7">Essential cell division protein.</text>
</comment>
<proteinExistence type="inferred from homology"/>
<evidence type="ECO:0000313" key="9">
    <source>
        <dbReference type="EMBL" id="WHY87988.1"/>
    </source>
</evidence>
<evidence type="ECO:0000256" key="1">
    <source>
        <dbReference type="ARBA" id="ARBA00022475"/>
    </source>
</evidence>
<keyword evidence="1 7" id="KW-1003">Cell membrane</keyword>
<keyword evidence="3 7" id="KW-0812">Transmembrane</keyword>
<dbReference type="RefSeq" id="WP_066085081.1">
    <property type="nucleotide sequence ID" value="NZ_CP126114.1"/>
</dbReference>
<evidence type="ECO:0000256" key="3">
    <source>
        <dbReference type="ARBA" id="ARBA00022692"/>
    </source>
</evidence>
<evidence type="ECO:0000256" key="2">
    <source>
        <dbReference type="ARBA" id="ARBA00022618"/>
    </source>
</evidence>
<dbReference type="GO" id="GO:0005886">
    <property type="term" value="C:plasma membrane"/>
    <property type="evidence" value="ECO:0007669"/>
    <property type="project" value="UniProtKB-SubCell"/>
</dbReference>
<evidence type="ECO:0000256" key="4">
    <source>
        <dbReference type="ARBA" id="ARBA00022989"/>
    </source>
</evidence>
<gene>
    <name evidence="7 9" type="primary">ftsL</name>
    <name evidence="9" type="ORF">QNH39_09170</name>
</gene>
<dbReference type="NCBIfam" id="TIGR02209">
    <property type="entry name" value="ftsL_broad"/>
    <property type="match status" value="1"/>
</dbReference>
<sequence length="119" mass="13666">MSNLARNLERQQKVEHKVEKQSQIKIKKSWLTPGEKIIGIAFAGLVCFGSVQLISNQAKIYKVNTDIQTVESQVNEQQKVNSDLQVQVREMSTYERIRDKAKKMGLELNHDNVKVVLEK</sequence>